<evidence type="ECO:0000313" key="1">
    <source>
        <dbReference type="EMBL" id="CAF1612914.1"/>
    </source>
</evidence>
<dbReference type="OrthoDB" id="419138at2759"/>
<gene>
    <name evidence="1" type="ORF">GPM918_LOCUS43217</name>
    <name evidence="2" type="ORF">SRO942_LOCUS44649</name>
</gene>
<accession>A0A816BWM9</accession>
<evidence type="ECO:0000313" key="2">
    <source>
        <dbReference type="EMBL" id="CAF4497375.1"/>
    </source>
</evidence>
<dbReference type="Proteomes" id="UP000681722">
    <property type="component" value="Unassembled WGS sequence"/>
</dbReference>
<dbReference type="PANTHER" id="PTHR21274:SF0">
    <property type="entry name" value="MECKELIN"/>
    <property type="match status" value="1"/>
</dbReference>
<dbReference type="Proteomes" id="UP000663829">
    <property type="component" value="Unassembled WGS sequence"/>
</dbReference>
<reference evidence="1" key="1">
    <citation type="submission" date="2021-02" db="EMBL/GenBank/DDBJ databases">
        <authorList>
            <person name="Nowell W R."/>
        </authorList>
    </citation>
    <scope>NUCLEOTIDE SEQUENCE</scope>
</reference>
<feature type="non-terminal residue" evidence="1">
    <location>
        <position position="1"/>
    </location>
</feature>
<protein>
    <submittedName>
        <fullName evidence="1">Uncharacterized protein</fullName>
    </submittedName>
</protein>
<dbReference type="EMBL" id="CAJNOQ010038550">
    <property type="protein sequence ID" value="CAF1612914.1"/>
    <property type="molecule type" value="Genomic_DNA"/>
</dbReference>
<feature type="non-terminal residue" evidence="1">
    <location>
        <position position="236"/>
    </location>
</feature>
<sequence length="236" mass="27088">RQDVIYLVIPTTAQQGTFSALVIVAFVLKTIDIIHLIIHQSNVDLFFIDWERSKGGTTNSVSVWRTYFIANEYAEIQTFRKNNVTLQLICVLFFLKVINLEQVAVAEPGVTLFPTSDYYKPTYNGILRVGIAFSMFLAVGRSPHGSADVNMKDMIMNLEKESQRLSRGRGLEPNKDQQKYIMNISTTFRSQFNDLIQFYRNRIAARQNKKGNEHESEIIMSSYQNLNDFLGAFIDH</sequence>
<proteinExistence type="predicted"/>
<dbReference type="GO" id="GO:0060271">
    <property type="term" value="P:cilium assembly"/>
    <property type="evidence" value="ECO:0007669"/>
    <property type="project" value="InterPro"/>
</dbReference>
<evidence type="ECO:0000313" key="3">
    <source>
        <dbReference type="Proteomes" id="UP000663829"/>
    </source>
</evidence>
<organism evidence="1 3">
    <name type="scientific">Didymodactylos carnosus</name>
    <dbReference type="NCBI Taxonomy" id="1234261"/>
    <lineage>
        <taxon>Eukaryota</taxon>
        <taxon>Metazoa</taxon>
        <taxon>Spiralia</taxon>
        <taxon>Gnathifera</taxon>
        <taxon>Rotifera</taxon>
        <taxon>Eurotatoria</taxon>
        <taxon>Bdelloidea</taxon>
        <taxon>Philodinida</taxon>
        <taxon>Philodinidae</taxon>
        <taxon>Didymodactylos</taxon>
    </lineage>
</organism>
<dbReference type="EMBL" id="CAJOBC010105394">
    <property type="protein sequence ID" value="CAF4497375.1"/>
    <property type="molecule type" value="Genomic_DNA"/>
</dbReference>
<name>A0A816BWM9_9BILA</name>
<comment type="caution">
    <text evidence="1">The sequence shown here is derived from an EMBL/GenBank/DDBJ whole genome shotgun (WGS) entry which is preliminary data.</text>
</comment>
<dbReference type="Pfam" id="PF09773">
    <property type="entry name" value="Meckelin"/>
    <property type="match status" value="1"/>
</dbReference>
<dbReference type="AlphaFoldDB" id="A0A816BWM9"/>
<keyword evidence="3" id="KW-1185">Reference proteome</keyword>
<dbReference type="GO" id="GO:0036038">
    <property type="term" value="C:MKS complex"/>
    <property type="evidence" value="ECO:0007669"/>
    <property type="project" value="InterPro"/>
</dbReference>
<dbReference type="PANTHER" id="PTHR21274">
    <property type="entry name" value="MECKELIN"/>
    <property type="match status" value="1"/>
</dbReference>
<dbReference type="InterPro" id="IPR019170">
    <property type="entry name" value="Meckelin"/>
</dbReference>